<accession>L8E9K4</accession>
<dbReference type="EMBL" id="HF584332">
    <property type="protein sequence ID" value="CCQ43829.1"/>
    <property type="molecule type" value="Genomic_DNA"/>
</dbReference>
<proteinExistence type="predicted"/>
<gene>
    <name evidence="1" type="primary">CEP95</name>
</gene>
<name>L8E9K4_HUMAN</name>
<dbReference type="ChiTaRS" id="CEP95">
    <property type="organism name" value="human"/>
</dbReference>
<dbReference type="AlphaFoldDB" id="L8E9K4"/>
<evidence type="ECO:0000313" key="1">
    <source>
        <dbReference type="EMBL" id="CCQ43829.1"/>
    </source>
</evidence>
<dbReference type="OrthoDB" id="545730at2759"/>
<organism evidence="1">
    <name type="scientific">Homo sapiens</name>
    <name type="common">Human</name>
    <dbReference type="NCBI Taxonomy" id="9606"/>
    <lineage>
        <taxon>Eukaryota</taxon>
        <taxon>Metazoa</taxon>
        <taxon>Chordata</taxon>
        <taxon>Craniata</taxon>
        <taxon>Vertebrata</taxon>
        <taxon>Euteleostomi</taxon>
        <taxon>Mammalia</taxon>
        <taxon>Eutheria</taxon>
        <taxon>Euarchontoglires</taxon>
        <taxon>Primates</taxon>
        <taxon>Haplorrhini</taxon>
        <taxon>Catarrhini</taxon>
        <taxon>Hominidae</taxon>
        <taxon>Homo</taxon>
    </lineage>
</organism>
<protein>
    <submittedName>
        <fullName evidence="1">Alternative protein CEP95</fullName>
    </submittedName>
</protein>
<sequence length="40" mass="4585">MMMMFSSGNWKLSASDLGFSWLPFSTVKVPPYEARLDNSR</sequence>
<reference evidence="1" key="1">
    <citation type="journal article" date="2013" name="PLoS ONE">
        <title>Direct detection of alternative open reading frames translation products in human significantly expands the proteome.</title>
        <authorList>
            <person name="Vanderperre B."/>
            <person name="Lucier J.-F."/>
            <person name="Motard J."/>
            <person name="Tremblay G."/>
            <person name="Vanderperre S."/>
            <person name="Wisztorski M."/>
            <person name="Salzet M."/>
            <person name="Boisvert F.-M."/>
            <person name="Roucou X."/>
        </authorList>
    </citation>
    <scope>NUCLEOTIDE SEQUENCE</scope>
</reference>